<protein>
    <recommendedName>
        <fullName evidence="4">RNA pseudouridylate synthase</fullName>
    </recommendedName>
    <alternativeName>
        <fullName evidence="5">RNA-uridine isomerase</fullName>
    </alternativeName>
</protein>
<dbReference type="EMBL" id="AP027742">
    <property type="protein sequence ID" value="BDZ77600.1"/>
    <property type="molecule type" value="Genomic_DNA"/>
</dbReference>
<keyword evidence="6" id="KW-0694">RNA-binding</keyword>
<evidence type="ECO:0000313" key="8">
    <source>
        <dbReference type="EMBL" id="BDZ77600.1"/>
    </source>
</evidence>
<sequence length="331" mass="37715">MREIVIGENEAGQRLDKFLAKYMKKAPKSFFYKMLRKKNIVLNGKKASGNEKLSIGDQVRLFLAEETIRGFSEAEELLEKKLSQKKGTLEKSQIIYEDKDILLINKPAGILSQRADTKEESLVEWILRYLLSTGALSKEDLRTFRPSVCNRLDRNTSGLIAAGKSLAGLQVLSRLFKERDLKKYYRCIVSGKIGTGDHIKGYLSKDERTNKVTISERPLKEGDAWIETSYRPLSMTDGATYLEVHLITGRPHQIRAHLASIGHPLIGDYKYGSRKVNEEYRRKYGLDSQLLHACRLEFPQMEGRLGHLSKQIFEAPIPPVFEKILKEEGLA</sequence>
<dbReference type="InterPro" id="IPR020103">
    <property type="entry name" value="PsdUridine_synth_cat_dom_sf"/>
</dbReference>
<evidence type="ECO:0000256" key="5">
    <source>
        <dbReference type="ARBA" id="ARBA00033164"/>
    </source>
</evidence>
<dbReference type="RefSeq" id="WP_316264641.1">
    <property type="nucleotide sequence ID" value="NZ_AP027742.1"/>
</dbReference>
<dbReference type="PANTHER" id="PTHR21600:SF83">
    <property type="entry name" value="PSEUDOURIDYLATE SYNTHASE RPUSD4, MITOCHONDRIAL"/>
    <property type="match status" value="1"/>
</dbReference>
<evidence type="ECO:0000256" key="1">
    <source>
        <dbReference type="ARBA" id="ARBA00000073"/>
    </source>
</evidence>
<organism evidence="8 9">
    <name type="scientific">Claveliimonas bilis</name>
    <dbReference type="NCBI Taxonomy" id="3028070"/>
    <lineage>
        <taxon>Bacteria</taxon>
        <taxon>Bacillati</taxon>
        <taxon>Bacillota</taxon>
        <taxon>Clostridia</taxon>
        <taxon>Lachnospirales</taxon>
        <taxon>Lachnospiraceae</taxon>
        <taxon>Claveliimonas</taxon>
    </lineage>
</organism>
<dbReference type="InterPro" id="IPR050188">
    <property type="entry name" value="RluA_PseudoU_synthase"/>
</dbReference>
<keyword evidence="3" id="KW-0413">Isomerase</keyword>
<dbReference type="PROSITE" id="PS50889">
    <property type="entry name" value="S4"/>
    <property type="match status" value="1"/>
</dbReference>
<dbReference type="SMART" id="SM00363">
    <property type="entry name" value="S4"/>
    <property type="match status" value="1"/>
</dbReference>
<accession>A0ABM8IAN3</accession>
<dbReference type="Proteomes" id="UP001305815">
    <property type="component" value="Chromosome"/>
</dbReference>
<comment type="catalytic activity">
    <reaction evidence="1">
        <text>a uridine in RNA = a pseudouridine in RNA</text>
        <dbReference type="Rhea" id="RHEA:48348"/>
        <dbReference type="Rhea" id="RHEA-COMP:12068"/>
        <dbReference type="Rhea" id="RHEA-COMP:12069"/>
        <dbReference type="ChEBI" id="CHEBI:65314"/>
        <dbReference type="ChEBI" id="CHEBI:65315"/>
    </reaction>
</comment>
<evidence type="ECO:0000313" key="9">
    <source>
        <dbReference type="Proteomes" id="UP001305815"/>
    </source>
</evidence>
<evidence type="ECO:0000256" key="4">
    <source>
        <dbReference type="ARBA" id="ARBA00031870"/>
    </source>
</evidence>
<dbReference type="CDD" id="cd00165">
    <property type="entry name" value="S4"/>
    <property type="match status" value="1"/>
</dbReference>
<comment type="similarity">
    <text evidence="2">Belongs to the pseudouridine synthase RluA family.</text>
</comment>
<evidence type="ECO:0000259" key="7">
    <source>
        <dbReference type="SMART" id="SM00363"/>
    </source>
</evidence>
<evidence type="ECO:0000256" key="2">
    <source>
        <dbReference type="ARBA" id="ARBA00010876"/>
    </source>
</evidence>
<dbReference type="Pfam" id="PF01479">
    <property type="entry name" value="S4"/>
    <property type="match status" value="1"/>
</dbReference>
<dbReference type="SUPFAM" id="SSF55120">
    <property type="entry name" value="Pseudouridine synthase"/>
    <property type="match status" value="1"/>
</dbReference>
<dbReference type="Gene3D" id="3.10.290.10">
    <property type="entry name" value="RNA-binding S4 domain"/>
    <property type="match status" value="1"/>
</dbReference>
<dbReference type="PANTHER" id="PTHR21600">
    <property type="entry name" value="MITOCHONDRIAL RNA PSEUDOURIDINE SYNTHASE"/>
    <property type="match status" value="1"/>
</dbReference>
<dbReference type="Gene3D" id="3.30.2350.10">
    <property type="entry name" value="Pseudouridine synthase"/>
    <property type="match status" value="1"/>
</dbReference>
<evidence type="ECO:0000256" key="3">
    <source>
        <dbReference type="ARBA" id="ARBA00023235"/>
    </source>
</evidence>
<dbReference type="Pfam" id="PF00849">
    <property type="entry name" value="PseudoU_synth_2"/>
    <property type="match status" value="1"/>
</dbReference>
<proteinExistence type="inferred from homology"/>
<keyword evidence="9" id="KW-1185">Reference proteome</keyword>
<dbReference type="InterPro" id="IPR002942">
    <property type="entry name" value="S4_RNA-bd"/>
</dbReference>
<name>A0ABM8IAN3_9FIRM</name>
<dbReference type="InterPro" id="IPR036986">
    <property type="entry name" value="S4_RNA-bd_sf"/>
</dbReference>
<feature type="domain" description="RNA-binding S4" evidence="7">
    <location>
        <begin position="13"/>
        <end position="73"/>
    </location>
</feature>
<evidence type="ECO:0000256" key="6">
    <source>
        <dbReference type="PROSITE-ProRule" id="PRU00182"/>
    </source>
</evidence>
<dbReference type="SUPFAM" id="SSF55174">
    <property type="entry name" value="Alpha-L RNA-binding motif"/>
    <property type="match status" value="1"/>
</dbReference>
<dbReference type="InterPro" id="IPR006145">
    <property type="entry name" value="PsdUridine_synth_RsuA/RluA"/>
</dbReference>
<gene>
    <name evidence="8" type="primary">rluC</name>
    <name evidence="8" type="ORF">Lac1_17830</name>
</gene>
<dbReference type="CDD" id="cd02869">
    <property type="entry name" value="PseudoU_synth_RluA_like"/>
    <property type="match status" value="1"/>
</dbReference>
<reference evidence="9" key="1">
    <citation type="journal article" date="2023" name="Int. J. Syst. Evol. Microbiol.">
        <title>Claveliimonas bilis gen. nov., sp. nov., deoxycholic acid-producing bacteria isolated from human faeces, and reclassification of Sellimonas monacensis Zenner et al. 2021 as Claveliimonas monacensis comb. nov.</title>
        <authorList>
            <person name="Hisatomi A."/>
            <person name="Kastawa N.W.E.P.G."/>
            <person name="Song I."/>
            <person name="Ohkuma M."/>
            <person name="Fukiya S."/>
            <person name="Sakamoto M."/>
        </authorList>
    </citation>
    <scope>NUCLEOTIDE SEQUENCE [LARGE SCALE GENOMIC DNA]</scope>
    <source>
        <strain evidence="9">12BBH14</strain>
    </source>
</reference>